<organism evidence="1 2">
    <name type="scientific">Mythimna loreyi</name>
    <dbReference type="NCBI Taxonomy" id="667449"/>
    <lineage>
        <taxon>Eukaryota</taxon>
        <taxon>Metazoa</taxon>
        <taxon>Ecdysozoa</taxon>
        <taxon>Arthropoda</taxon>
        <taxon>Hexapoda</taxon>
        <taxon>Insecta</taxon>
        <taxon>Pterygota</taxon>
        <taxon>Neoptera</taxon>
        <taxon>Endopterygota</taxon>
        <taxon>Lepidoptera</taxon>
        <taxon>Glossata</taxon>
        <taxon>Ditrysia</taxon>
        <taxon>Noctuoidea</taxon>
        <taxon>Noctuidae</taxon>
        <taxon>Noctuinae</taxon>
        <taxon>Hadenini</taxon>
        <taxon>Mythimna</taxon>
    </lineage>
</organism>
<comment type="caution">
    <text evidence="1">The sequence shown here is derived from an EMBL/GenBank/DDBJ whole genome shotgun (WGS) entry which is preliminary data.</text>
</comment>
<dbReference type="EMBL" id="CM056793">
    <property type="protein sequence ID" value="KAJ8715109.1"/>
    <property type="molecule type" value="Genomic_DNA"/>
</dbReference>
<protein>
    <submittedName>
        <fullName evidence="1">Uncharacterized protein</fullName>
    </submittedName>
</protein>
<keyword evidence="2" id="KW-1185">Reference proteome</keyword>
<accession>A0ACC2QE28</accession>
<reference evidence="1" key="1">
    <citation type="submission" date="2023-03" db="EMBL/GenBank/DDBJ databases">
        <title>Chromosome-level genomes of two armyworms, Mythimna separata and Mythimna loreyi, provide insights into the biosynthesis and reception of sex pheromones.</title>
        <authorList>
            <person name="Zhao H."/>
        </authorList>
    </citation>
    <scope>NUCLEOTIDE SEQUENCE</scope>
    <source>
        <strain evidence="1">BeijingLab</strain>
    </source>
</reference>
<name>A0ACC2QE28_9NEOP</name>
<dbReference type="Proteomes" id="UP001231649">
    <property type="component" value="Chromosome 17"/>
</dbReference>
<evidence type="ECO:0000313" key="1">
    <source>
        <dbReference type="EMBL" id="KAJ8715109.1"/>
    </source>
</evidence>
<sequence>MYSIMASFLIWIMLIHKQDCAVIRMNGNNRNTFEYVIQKYMNPLRRLSADLPNHAIEMEIDIQGSVPTEEPLIPQRRVIRLINARHPKRVIRARTRGKFAREGEENEKEDTDEAAGEGAAEPVPEDPAAEAPAPAPPAPAPPAPAPPAPAPPAPAPPAQAPPAPAPPIPAADPKPSDDSKIPVFMEDLEKAIKDLESKLHSKQTDTLNRIEDNGNKEKTAFSPSIQTIDDVMKILKRAKELNAEVDLVEPGMDDPVDWVRIKIPKRI</sequence>
<evidence type="ECO:0000313" key="2">
    <source>
        <dbReference type="Proteomes" id="UP001231649"/>
    </source>
</evidence>
<gene>
    <name evidence="1" type="ORF">PYW08_005090</name>
</gene>
<proteinExistence type="predicted"/>